<dbReference type="PANTHER" id="PTHR16166">
    <property type="entry name" value="VACUOLAR PROTEIN SORTING-ASSOCIATED PROTEIN VPS13"/>
    <property type="match status" value="1"/>
</dbReference>
<feature type="non-terminal residue" evidence="3">
    <location>
        <position position="619"/>
    </location>
</feature>
<evidence type="ECO:0000313" key="3">
    <source>
        <dbReference type="EMBL" id="CRZ04582.1"/>
    </source>
</evidence>
<organism evidence="3">
    <name type="scientific">Spongospora subterranea</name>
    <dbReference type="NCBI Taxonomy" id="70186"/>
    <lineage>
        <taxon>Eukaryota</taxon>
        <taxon>Sar</taxon>
        <taxon>Rhizaria</taxon>
        <taxon>Endomyxa</taxon>
        <taxon>Phytomyxea</taxon>
        <taxon>Plasmodiophorida</taxon>
        <taxon>Plasmodiophoridae</taxon>
        <taxon>Spongospora</taxon>
    </lineage>
</organism>
<proteinExistence type="inferred from homology"/>
<protein>
    <recommendedName>
        <fullName evidence="2">Vacuolar protein sorting-associated protein 13 VPS13 adaptor binding domain-containing protein</fullName>
    </recommendedName>
</protein>
<sequence length="619" mass="69026">GSGSRPNRDETWPMYLTMKSELGYLDDPKRVVMSTSINEHGILRVNISPVLIIENLSLLPVTYRITSCADKRSSICTVYEEANIRPSEEAHTFLCAPQLRLQFQYLGCAWSCDVPFSNDLSTNRKRDNQYLEFPIIASSSSTLSDSGRNAPLKFSLGAPEDETAPVFVLQLISTFEHWLCQRATVFVPFWLVNSLPLQIEYCENTDSASSIVLGPVSAPMMISHKKSELACIHVPSVSAVWSQPLQVKCCPVPFAVPVSFASDSLSNEETRATESASLDILVSVMPAQEPFGARTNVISITSRYRICNRTPVDVFYRVDGSNSSQRLLPGGLASLPLWTKTSDRFLCFSFHRSAWSKYIDVSFCDALDVYIPEMEVNLRKLIPFLHITIEASEPTMNVVIDIGDLLLAPYRVINYSTSQVNFRQNISESIAIASGVCLPLTLFDSACNQAHINVEGSESAFPVSLKSENREYHFQTSESSLTCLSNDKALVIMENSMQPHLNLKQCGSALASCPKYTENPHLRALSQTLLEFQCKLDILPKIEEKSQYRSNRISFQIPVLDKALELMICCNSVTLSVRSSAFTYELDIKEYLDTTSPGPPIDILTTSKDEVIVFEVWSA</sequence>
<evidence type="ECO:0000259" key="2">
    <source>
        <dbReference type="Pfam" id="PF25036"/>
    </source>
</evidence>
<dbReference type="GO" id="GO:0006623">
    <property type="term" value="P:protein targeting to vacuole"/>
    <property type="evidence" value="ECO:0007669"/>
    <property type="project" value="TreeGrafter"/>
</dbReference>
<reference evidence="3" key="1">
    <citation type="submission" date="2015-04" db="EMBL/GenBank/DDBJ databases">
        <title>The genome sequence of the plant pathogenic Rhizarian Plasmodiophora brassicae reveals insights in its biotrophic life cycle and the origin of chitin synthesis.</title>
        <authorList>
            <person name="Schwelm A."/>
            <person name="Fogelqvist J."/>
            <person name="Knaust A."/>
            <person name="Julke S."/>
            <person name="Lilja T."/>
            <person name="Dhandapani V."/>
            <person name="Bonilla-Rosso G."/>
            <person name="Karlsson M."/>
            <person name="Shevchenko A."/>
            <person name="Choi S.R."/>
            <person name="Kim H.G."/>
            <person name="Park J.Y."/>
            <person name="Lim Y.P."/>
            <person name="Ludwig-Muller J."/>
            <person name="Dixelius C."/>
        </authorList>
    </citation>
    <scope>NUCLEOTIDE SEQUENCE</scope>
    <source>
        <tissue evidence="3">Potato root galls</tissue>
    </source>
</reference>
<dbReference type="PANTHER" id="PTHR16166:SF93">
    <property type="entry name" value="INTERMEMBRANE LIPID TRANSFER PROTEIN VPS13"/>
    <property type="match status" value="1"/>
</dbReference>
<dbReference type="Pfam" id="PF25036">
    <property type="entry name" value="VPS13_VAB"/>
    <property type="match status" value="1"/>
</dbReference>
<feature type="non-terminal residue" evidence="3">
    <location>
        <position position="1"/>
    </location>
</feature>
<comment type="similarity">
    <text evidence="1">Belongs to the VPS13 family.</text>
</comment>
<accession>A0A0H5QSD0</accession>
<dbReference type="InterPro" id="IPR009543">
    <property type="entry name" value="VPS13_VAB"/>
</dbReference>
<feature type="domain" description="Vacuolar protein sorting-associated protein 13 VPS13 adaptor binding" evidence="2">
    <location>
        <begin position="40"/>
        <end position="428"/>
    </location>
</feature>
<dbReference type="AlphaFoldDB" id="A0A0H5QSD0"/>
<dbReference type="EMBL" id="HACM01004140">
    <property type="protein sequence ID" value="CRZ04582.1"/>
    <property type="molecule type" value="Transcribed_RNA"/>
</dbReference>
<dbReference type="InterPro" id="IPR026847">
    <property type="entry name" value="VPS13"/>
</dbReference>
<dbReference type="GO" id="GO:0045053">
    <property type="term" value="P:protein retention in Golgi apparatus"/>
    <property type="evidence" value="ECO:0007669"/>
    <property type="project" value="TreeGrafter"/>
</dbReference>
<evidence type="ECO:0000256" key="1">
    <source>
        <dbReference type="ARBA" id="ARBA00006545"/>
    </source>
</evidence>
<name>A0A0H5QSD0_9EUKA</name>